<dbReference type="InterPro" id="IPR001810">
    <property type="entry name" value="F-box_dom"/>
</dbReference>
<protein>
    <recommendedName>
        <fullName evidence="2">F-box domain-containing protein</fullName>
    </recommendedName>
</protein>
<dbReference type="Proteomes" id="UP001251528">
    <property type="component" value="Unassembled WGS sequence"/>
</dbReference>
<sequence length="267" mass="30063">MAPESCLIESLPNEILVASLAFFSARELIIHVLPISRRFRVLATRILYRRLVETSPLPHNELILECYHPSAKISTPYLSCRYLGLKRAGEQPIHDDALNLGDLNRLYSSFRPVLAEENRGSRRRQRSSRSEGESSLGDEAATQDLHLDDGELFSQLCTATNVVKETTTRGLFVSHINTCDGVIRVWRQWLAEKAGCSRSNGNNGVPKSTVDFENILWVDTAKNVGLRFRVELGPVERMPLMYDVGDDAPVTYTLTYQGTDWLLTVPE</sequence>
<feature type="region of interest" description="Disordered" evidence="1">
    <location>
        <begin position="117"/>
        <end position="139"/>
    </location>
</feature>
<keyword evidence="4" id="KW-1185">Reference proteome</keyword>
<accession>A0AAJ0FVA8</accession>
<evidence type="ECO:0000259" key="2">
    <source>
        <dbReference type="PROSITE" id="PS50181"/>
    </source>
</evidence>
<evidence type="ECO:0000313" key="3">
    <source>
        <dbReference type="EMBL" id="KAK2605837.1"/>
    </source>
</evidence>
<feature type="domain" description="F-box" evidence="2">
    <location>
        <begin position="5"/>
        <end position="51"/>
    </location>
</feature>
<comment type="caution">
    <text evidence="3">The sequence shown here is derived from an EMBL/GenBank/DDBJ whole genome shotgun (WGS) entry which is preliminary data.</text>
</comment>
<reference evidence="3" key="1">
    <citation type="submission" date="2023-06" db="EMBL/GenBank/DDBJ databases">
        <title>Conoideocrella luteorostrata (Hypocreales: Clavicipitaceae), a potential biocontrol fungus for elongate hemlock scale in United States Christmas tree production areas.</title>
        <authorList>
            <person name="Barrett H."/>
            <person name="Lovett B."/>
            <person name="Macias A.M."/>
            <person name="Stajich J.E."/>
            <person name="Kasson M.T."/>
        </authorList>
    </citation>
    <scope>NUCLEOTIDE SEQUENCE</scope>
    <source>
        <strain evidence="3">ARSEF 14590</strain>
    </source>
</reference>
<dbReference type="EMBL" id="JASWJB010000051">
    <property type="protein sequence ID" value="KAK2605837.1"/>
    <property type="molecule type" value="Genomic_DNA"/>
</dbReference>
<evidence type="ECO:0000256" key="1">
    <source>
        <dbReference type="SAM" id="MobiDB-lite"/>
    </source>
</evidence>
<proteinExistence type="predicted"/>
<gene>
    <name evidence="3" type="ORF">QQS21_003791</name>
</gene>
<organism evidence="3 4">
    <name type="scientific">Conoideocrella luteorostrata</name>
    <dbReference type="NCBI Taxonomy" id="1105319"/>
    <lineage>
        <taxon>Eukaryota</taxon>
        <taxon>Fungi</taxon>
        <taxon>Dikarya</taxon>
        <taxon>Ascomycota</taxon>
        <taxon>Pezizomycotina</taxon>
        <taxon>Sordariomycetes</taxon>
        <taxon>Hypocreomycetidae</taxon>
        <taxon>Hypocreales</taxon>
        <taxon>Clavicipitaceae</taxon>
        <taxon>Conoideocrella</taxon>
    </lineage>
</organism>
<dbReference type="AlphaFoldDB" id="A0AAJ0FVA8"/>
<name>A0AAJ0FVA8_9HYPO</name>
<evidence type="ECO:0000313" key="4">
    <source>
        <dbReference type="Proteomes" id="UP001251528"/>
    </source>
</evidence>
<dbReference type="PROSITE" id="PS50181">
    <property type="entry name" value="FBOX"/>
    <property type="match status" value="1"/>
</dbReference>